<evidence type="ECO:0000259" key="1">
    <source>
        <dbReference type="Pfam" id="PF21834"/>
    </source>
</evidence>
<sequence>MARYFFHLRHEPGSEGLAEDFEGDELPDATAAREHALMVARDLITRTRLDSVRNWFDCSFEITDEQGHSVMTVPFTDTVPEQPDDGEE</sequence>
<proteinExistence type="predicted"/>
<feature type="domain" description="DUF6894" evidence="1">
    <location>
        <begin position="3"/>
        <end position="76"/>
    </location>
</feature>
<reference evidence="2 3" key="1">
    <citation type="submission" date="2019-06" db="EMBL/GenBank/DDBJ databases">
        <title>Genome of Methylobacterium sp. 17Sr1-39.</title>
        <authorList>
            <person name="Seo T."/>
        </authorList>
    </citation>
    <scope>NUCLEOTIDE SEQUENCE [LARGE SCALE GENOMIC DNA]</scope>
    <source>
        <strain evidence="2 3">17Sr1-39</strain>
    </source>
</reference>
<dbReference type="AlphaFoldDB" id="A0A5C4L7S4"/>
<evidence type="ECO:0000313" key="3">
    <source>
        <dbReference type="Proteomes" id="UP000305267"/>
    </source>
</evidence>
<dbReference type="OrthoDB" id="8021130at2"/>
<keyword evidence="3" id="KW-1185">Reference proteome</keyword>
<dbReference type="RefSeq" id="WP_139040002.1">
    <property type="nucleotide sequence ID" value="NZ_VDDA01000032.1"/>
</dbReference>
<gene>
    <name evidence="2" type="ORF">FF100_31580</name>
</gene>
<dbReference type="Pfam" id="PF21834">
    <property type="entry name" value="DUF6894"/>
    <property type="match status" value="1"/>
</dbReference>
<protein>
    <recommendedName>
        <fullName evidence="1">DUF6894 domain-containing protein</fullName>
    </recommendedName>
</protein>
<dbReference type="Proteomes" id="UP000305267">
    <property type="component" value="Unassembled WGS sequence"/>
</dbReference>
<dbReference type="InterPro" id="IPR054189">
    <property type="entry name" value="DUF6894"/>
</dbReference>
<accession>A0A5C4L7S4</accession>
<dbReference type="EMBL" id="VDDA01000032">
    <property type="protein sequence ID" value="TNC07626.1"/>
    <property type="molecule type" value="Genomic_DNA"/>
</dbReference>
<organism evidence="2 3">
    <name type="scientific">Methylobacterium terricola</name>
    <dbReference type="NCBI Taxonomy" id="2583531"/>
    <lineage>
        <taxon>Bacteria</taxon>
        <taxon>Pseudomonadati</taxon>
        <taxon>Pseudomonadota</taxon>
        <taxon>Alphaproteobacteria</taxon>
        <taxon>Hyphomicrobiales</taxon>
        <taxon>Methylobacteriaceae</taxon>
        <taxon>Methylobacterium</taxon>
    </lineage>
</organism>
<evidence type="ECO:0000313" key="2">
    <source>
        <dbReference type="EMBL" id="TNC07626.1"/>
    </source>
</evidence>
<name>A0A5C4L7S4_9HYPH</name>
<comment type="caution">
    <text evidence="2">The sequence shown here is derived from an EMBL/GenBank/DDBJ whole genome shotgun (WGS) entry which is preliminary data.</text>
</comment>